<dbReference type="Gene3D" id="2.40.160.10">
    <property type="entry name" value="Porin"/>
    <property type="match status" value="1"/>
</dbReference>
<sequence length="485" mass="52755">MVLVSDFNKEINGLLKSKYPSDDKLLELNISSLSKNPTHNYSITALGNIDNVLKNGLTKNENLTLMHGNSTFKWDALSTQIETKMDVNGLSVFEAKTKPKCGLSLTTRYETNSKNSGLASTLGSGSSPCSTITNNRTIEIGGDLQNNNFHTRLRLYPTIEMLGCVNKLSKERNSRSTGINISSTATTSKLISPSSISFGVMMSNNEISYNSMKVTLGLLLKGPLFWFTKEIGNDKNKQDCFYGLDNRLFSNNGNNAKRESMFGSNSNTACQPNYSISLQTNTSGTNSNKISGFTGGICLGNLMNGFLTLGASLTYNTKQELEMINGNNNGNGNGGIVMLNSAEKTINSEEGSAIDTVSPKSLSPNLLSPFFLSKSTLSRIQYSIGGKISFGKMRSTNSGESDYEVNGYLDNESTSQLNNPSIKSTDIKFKFSNNMNVSYSITHRFNKYISTTFGTNIDLNNANIGSIVNNNSDSIKYGFSIDLTA</sequence>
<gene>
    <name evidence="1" type="ORF">RS030_4604</name>
</gene>
<evidence type="ECO:0000313" key="2">
    <source>
        <dbReference type="Proteomes" id="UP001311799"/>
    </source>
</evidence>
<dbReference type="InterPro" id="IPR023614">
    <property type="entry name" value="Porin_dom_sf"/>
</dbReference>
<evidence type="ECO:0000313" key="1">
    <source>
        <dbReference type="EMBL" id="KAK6588571.1"/>
    </source>
</evidence>
<organism evidence="1 2">
    <name type="scientific">Cryptosporidium xiaoi</name>
    <dbReference type="NCBI Taxonomy" id="659607"/>
    <lineage>
        <taxon>Eukaryota</taxon>
        <taxon>Sar</taxon>
        <taxon>Alveolata</taxon>
        <taxon>Apicomplexa</taxon>
        <taxon>Conoidasida</taxon>
        <taxon>Coccidia</taxon>
        <taxon>Eucoccidiorida</taxon>
        <taxon>Eimeriorina</taxon>
        <taxon>Cryptosporidiidae</taxon>
        <taxon>Cryptosporidium</taxon>
    </lineage>
</organism>
<accession>A0AAV9Y1M9</accession>
<reference evidence="1 2" key="1">
    <citation type="submission" date="2023-10" db="EMBL/GenBank/DDBJ databases">
        <title>Comparative genomics analysis reveals potential genetic determinants of host preference in Cryptosporidium xiaoi.</title>
        <authorList>
            <person name="Xiao L."/>
            <person name="Li J."/>
        </authorList>
    </citation>
    <scope>NUCLEOTIDE SEQUENCE [LARGE SCALE GENOMIC DNA]</scope>
    <source>
        <strain evidence="1 2">52996</strain>
    </source>
</reference>
<dbReference type="AlphaFoldDB" id="A0AAV9Y1M9"/>
<dbReference type="EMBL" id="JAWDEY010000032">
    <property type="protein sequence ID" value="KAK6588571.1"/>
    <property type="molecule type" value="Genomic_DNA"/>
</dbReference>
<proteinExistence type="predicted"/>
<protein>
    <submittedName>
        <fullName evidence="1">Uncharacterized protein</fullName>
    </submittedName>
</protein>
<name>A0AAV9Y1M9_9CRYT</name>
<comment type="caution">
    <text evidence="1">The sequence shown here is derived from an EMBL/GenBank/DDBJ whole genome shotgun (WGS) entry which is preliminary data.</text>
</comment>
<dbReference type="Proteomes" id="UP001311799">
    <property type="component" value="Unassembled WGS sequence"/>
</dbReference>
<keyword evidence="2" id="KW-1185">Reference proteome</keyword>